<dbReference type="Proteomes" id="UP000828390">
    <property type="component" value="Unassembled WGS sequence"/>
</dbReference>
<name>A0A9D4CRX3_DREPO</name>
<sequence>MFVIYNSLTHLCLASRKRALANSVDPDETPHDAARWYAVQRIYMRLGADDSRKHLDAILEKNAITLSETSILENAQSFVIK</sequence>
<proteinExistence type="predicted"/>
<keyword evidence="2" id="KW-1185">Reference proteome</keyword>
<evidence type="ECO:0000313" key="2">
    <source>
        <dbReference type="Proteomes" id="UP000828390"/>
    </source>
</evidence>
<protein>
    <submittedName>
        <fullName evidence="1">Uncharacterized protein</fullName>
    </submittedName>
</protein>
<evidence type="ECO:0000313" key="1">
    <source>
        <dbReference type="EMBL" id="KAH3730563.1"/>
    </source>
</evidence>
<comment type="caution">
    <text evidence="1">The sequence shown here is derived from an EMBL/GenBank/DDBJ whole genome shotgun (WGS) entry which is preliminary data.</text>
</comment>
<accession>A0A9D4CRX3</accession>
<organism evidence="1 2">
    <name type="scientific">Dreissena polymorpha</name>
    <name type="common">Zebra mussel</name>
    <name type="synonym">Mytilus polymorpha</name>
    <dbReference type="NCBI Taxonomy" id="45954"/>
    <lineage>
        <taxon>Eukaryota</taxon>
        <taxon>Metazoa</taxon>
        <taxon>Spiralia</taxon>
        <taxon>Lophotrochozoa</taxon>
        <taxon>Mollusca</taxon>
        <taxon>Bivalvia</taxon>
        <taxon>Autobranchia</taxon>
        <taxon>Heteroconchia</taxon>
        <taxon>Euheterodonta</taxon>
        <taxon>Imparidentia</taxon>
        <taxon>Neoheterodontei</taxon>
        <taxon>Myida</taxon>
        <taxon>Dreissenoidea</taxon>
        <taxon>Dreissenidae</taxon>
        <taxon>Dreissena</taxon>
    </lineage>
</organism>
<reference evidence="1" key="1">
    <citation type="journal article" date="2019" name="bioRxiv">
        <title>The Genome of the Zebra Mussel, Dreissena polymorpha: A Resource for Invasive Species Research.</title>
        <authorList>
            <person name="McCartney M.A."/>
            <person name="Auch B."/>
            <person name="Kono T."/>
            <person name="Mallez S."/>
            <person name="Zhang Y."/>
            <person name="Obille A."/>
            <person name="Becker A."/>
            <person name="Abrahante J.E."/>
            <person name="Garbe J."/>
            <person name="Badalamenti J.P."/>
            <person name="Herman A."/>
            <person name="Mangelson H."/>
            <person name="Liachko I."/>
            <person name="Sullivan S."/>
            <person name="Sone E.D."/>
            <person name="Koren S."/>
            <person name="Silverstein K.A.T."/>
            <person name="Beckman K.B."/>
            <person name="Gohl D.M."/>
        </authorList>
    </citation>
    <scope>NUCLEOTIDE SEQUENCE</scope>
    <source>
        <strain evidence="1">Duluth1</strain>
        <tissue evidence="1">Whole animal</tissue>
    </source>
</reference>
<dbReference type="AlphaFoldDB" id="A0A9D4CRX3"/>
<feature type="non-terminal residue" evidence="1">
    <location>
        <position position="81"/>
    </location>
</feature>
<gene>
    <name evidence="1" type="ORF">DPMN_056553</name>
</gene>
<dbReference type="EMBL" id="JAIWYP010000012">
    <property type="protein sequence ID" value="KAH3730563.1"/>
    <property type="molecule type" value="Genomic_DNA"/>
</dbReference>
<reference evidence="1" key="2">
    <citation type="submission" date="2020-11" db="EMBL/GenBank/DDBJ databases">
        <authorList>
            <person name="McCartney M.A."/>
            <person name="Auch B."/>
            <person name="Kono T."/>
            <person name="Mallez S."/>
            <person name="Becker A."/>
            <person name="Gohl D.M."/>
            <person name="Silverstein K.A.T."/>
            <person name="Koren S."/>
            <person name="Bechman K.B."/>
            <person name="Herman A."/>
            <person name="Abrahante J.E."/>
            <person name="Garbe J."/>
        </authorList>
    </citation>
    <scope>NUCLEOTIDE SEQUENCE</scope>
    <source>
        <strain evidence="1">Duluth1</strain>
        <tissue evidence="1">Whole animal</tissue>
    </source>
</reference>